<proteinExistence type="inferred from homology"/>
<feature type="binding site" evidence="4">
    <location>
        <position position="294"/>
    </location>
    <ligand>
        <name>pyridoxal 5'-phosphate</name>
        <dbReference type="ChEBI" id="CHEBI:597326"/>
    </ligand>
</feature>
<dbReference type="PANTHER" id="PTHR14084">
    <property type="entry name" value="KYNURENINASE"/>
    <property type="match status" value="1"/>
</dbReference>
<feature type="binding site" evidence="4">
    <location>
        <position position="268"/>
    </location>
    <ligand>
        <name>pyridoxal 5'-phosphate</name>
        <dbReference type="ChEBI" id="CHEBI:597326"/>
    </ligand>
</feature>
<feature type="modified residue" description="N6-(pyridoxal phosphate)lysine" evidence="4">
    <location>
        <position position="239"/>
    </location>
</feature>
<protein>
    <recommendedName>
        <fullName evidence="4 5">Kynureninase</fullName>
        <ecNumber evidence="4 5">3.7.1.3</ecNumber>
    </recommendedName>
    <alternativeName>
        <fullName evidence="4">L-kynurenine hydrolase</fullName>
    </alternativeName>
</protein>
<reference evidence="8" key="1">
    <citation type="journal article" date="2019" name="Int. J. Syst. Evol. Microbiol.">
        <title>The Global Catalogue of Microorganisms (GCM) 10K type strain sequencing project: providing services to taxonomists for standard genome sequencing and annotation.</title>
        <authorList>
            <consortium name="The Broad Institute Genomics Platform"/>
            <consortium name="The Broad Institute Genome Sequencing Center for Infectious Disease"/>
            <person name="Wu L."/>
            <person name="Ma J."/>
        </authorList>
    </citation>
    <scope>NUCLEOTIDE SEQUENCE [LARGE SCALE GENOMIC DNA]</scope>
    <source>
        <strain evidence="8">JCM 18304</strain>
    </source>
</reference>
<comment type="caution">
    <text evidence="7">The sequence shown here is derived from an EMBL/GenBank/DDBJ whole genome shotgun (WGS) entry which is preliminary data.</text>
</comment>
<keyword evidence="3 4" id="KW-0663">Pyridoxal phosphate</keyword>
<dbReference type="PANTHER" id="PTHR14084:SF0">
    <property type="entry name" value="KYNURENINASE"/>
    <property type="match status" value="1"/>
</dbReference>
<comment type="function">
    <text evidence="4 6">Catalyzes the cleavage of L-kynurenine (L-Kyn) and L-3-hydroxykynurenine (L-3OHKyn) into anthranilic acid (AA) and 3-hydroxyanthranilic acid (3-OHAA), respectively.</text>
</comment>
<comment type="pathway">
    <text evidence="4 6">Amino-acid degradation; L-kynurenine degradation; L-alanine and anthranilate from L-kynurenine: step 1/1.</text>
</comment>
<sequence>MPAGVPGQSRGPDDLLARARRLDAEDPLAGYRDRFVISDPDTVYLDGNSLGRLPKATRDRLRQVIDVEWGEDLIRGWSRWIELGRRAGDVIAGLIGAEPGEVTLSDSTSVNLYKLAAAALRARPGRRTVLTDDDNFPTDQYLLQGLAEAGDLDLRVLPSDPDRGVSPDAVRAALGEDVALVCLSHVAYRSGAIADLAGITEAAHQAGALVLWDLSHSAGSVPVGLGAAGVDLATGCTYKHLNGGPGAPAFLYVRRDLQPRLRQPIWGWFGQTDQFDMAGRYRPADGIERFLVGTPPVLGGYAALEGARLSAEAGIEAIAAKARALTGYLIELADAWLVPLGFQLASPRAAAERGAHVTLHHPQAWQVCQALIQERVIPDFRTPDRLRLGVAPLYTTFGELYVAAARLREIVASGRHEGFPTQRSRVT</sequence>
<keyword evidence="1 4" id="KW-0662">Pyridine nucleotide biosynthesis</keyword>
<comment type="caution">
    <text evidence="4">Lacks conserved residue(s) required for the propagation of feature annotation.</text>
</comment>
<evidence type="ECO:0000313" key="8">
    <source>
        <dbReference type="Proteomes" id="UP001501570"/>
    </source>
</evidence>
<dbReference type="Pfam" id="PF22580">
    <property type="entry name" value="KYNU_C"/>
    <property type="match status" value="1"/>
</dbReference>
<dbReference type="Gene3D" id="3.90.1150.10">
    <property type="entry name" value="Aspartate Aminotransferase, domain 1"/>
    <property type="match status" value="1"/>
</dbReference>
<comment type="cofactor">
    <cofactor evidence="4 6">
        <name>pyridoxal 5'-phosphate</name>
        <dbReference type="ChEBI" id="CHEBI:597326"/>
    </cofactor>
</comment>
<dbReference type="Gene3D" id="3.40.640.10">
    <property type="entry name" value="Type I PLP-dependent aspartate aminotransferase-like (Major domain)"/>
    <property type="match status" value="1"/>
</dbReference>
<dbReference type="EMBL" id="BAABJQ010000005">
    <property type="protein sequence ID" value="GAA5182761.1"/>
    <property type="molecule type" value="Genomic_DNA"/>
</dbReference>
<dbReference type="EC" id="3.7.1.3" evidence="4 5"/>
<dbReference type="Proteomes" id="UP001501570">
    <property type="component" value="Unassembled WGS sequence"/>
</dbReference>
<evidence type="ECO:0000256" key="6">
    <source>
        <dbReference type="PIRNR" id="PIRNR038800"/>
    </source>
</evidence>
<evidence type="ECO:0000256" key="2">
    <source>
        <dbReference type="ARBA" id="ARBA00022801"/>
    </source>
</evidence>
<evidence type="ECO:0000313" key="7">
    <source>
        <dbReference type="EMBL" id="GAA5182761.1"/>
    </source>
</evidence>
<name>A0ABP9RNT3_9ACTN</name>
<feature type="binding site" evidence="4">
    <location>
        <position position="109"/>
    </location>
    <ligand>
        <name>pyridoxal 5'-phosphate</name>
        <dbReference type="ChEBI" id="CHEBI:597326"/>
    </ligand>
</feature>
<comment type="subunit">
    <text evidence="4 6">Homodimer.</text>
</comment>
<dbReference type="SUPFAM" id="SSF53383">
    <property type="entry name" value="PLP-dependent transferases"/>
    <property type="match status" value="1"/>
</dbReference>
<comment type="catalytic activity">
    <reaction evidence="6">
        <text>3-hydroxy-L-kynurenine + H2O = 3-hydroxyanthranilate + L-alanine + H(+)</text>
        <dbReference type="Rhea" id="RHEA:25143"/>
        <dbReference type="ChEBI" id="CHEBI:15377"/>
        <dbReference type="ChEBI" id="CHEBI:15378"/>
        <dbReference type="ChEBI" id="CHEBI:36559"/>
        <dbReference type="ChEBI" id="CHEBI:57972"/>
        <dbReference type="ChEBI" id="CHEBI:58125"/>
        <dbReference type="EC" id="3.7.1.3"/>
    </reaction>
</comment>
<accession>A0ABP9RNT3</accession>
<feature type="binding site" evidence="4">
    <location>
        <position position="213"/>
    </location>
    <ligand>
        <name>pyridoxal 5'-phosphate</name>
        <dbReference type="ChEBI" id="CHEBI:597326"/>
    </ligand>
</feature>
<comment type="similarity">
    <text evidence="4 6">Belongs to the kynureninase family.</text>
</comment>
<organism evidence="7 8">
    <name type="scientific">Rugosimonospora acidiphila</name>
    <dbReference type="NCBI Taxonomy" id="556531"/>
    <lineage>
        <taxon>Bacteria</taxon>
        <taxon>Bacillati</taxon>
        <taxon>Actinomycetota</taxon>
        <taxon>Actinomycetes</taxon>
        <taxon>Micromonosporales</taxon>
        <taxon>Micromonosporaceae</taxon>
        <taxon>Rugosimonospora</taxon>
    </lineage>
</organism>
<dbReference type="InterPro" id="IPR015422">
    <property type="entry name" value="PyrdxlP-dep_Trfase_small"/>
</dbReference>
<dbReference type="InterPro" id="IPR015421">
    <property type="entry name" value="PyrdxlP-dep_Trfase_major"/>
</dbReference>
<dbReference type="InterPro" id="IPR015424">
    <property type="entry name" value="PyrdxlP-dep_Trfase"/>
</dbReference>
<dbReference type="InterPro" id="IPR010111">
    <property type="entry name" value="Kynureninase"/>
</dbReference>
<evidence type="ECO:0000256" key="3">
    <source>
        <dbReference type="ARBA" id="ARBA00022898"/>
    </source>
</evidence>
<gene>
    <name evidence="4 7" type="primary">kynU</name>
    <name evidence="7" type="ORF">GCM10023322_20380</name>
</gene>
<evidence type="ECO:0000256" key="5">
    <source>
        <dbReference type="NCBIfam" id="TIGR01814"/>
    </source>
</evidence>
<comment type="pathway">
    <text evidence="4 6">Cofactor biosynthesis; NAD(+) biosynthesis; quinolinate from L-kynurenine: step 2/3.</text>
</comment>
<evidence type="ECO:0000256" key="4">
    <source>
        <dbReference type="HAMAP-Rule" id="MF_01970"/>
    </source>
</evidence>
<feature type="binding site" evidence="4">
    <location>
        <position position="238"/>
    </location>
    <ligand>
        <name>pyridoxal 5'-phosphate</name>
        <dbReference type="ChEBI" id="CHEBI:597326"/>
    </ligand>
</feature>
<evidence type="ECO:0000256" key="1">
    <source>
        <dbReference type="ARBA" id="ARBA00022642"/>
    </source>
</evidence>
<dbReference type="HAMAP" id="MF_01970">
    <property type="entry name" value="Kynureninase"/>
    <property type="match status" value="1"/>
</dbReference>
<keyword evidence="2 4" id="KW-0378">Hydrolase</keyword>
<comment type="catalytic activity">
    <reaction evidence="4 6">
        <text>L-kynurenine + H2O = anthranilate + L-alanine + H(+)</text>
        <dbReference type="Rhea" id="RHEA:16813"/>
        <dbReference type="ChEBI" id="CHEBI:15377"/>
        <dbReference type="ChEBI" id="CHEBI:15378"/>
        <dbReference type="ChEBI" id="CHEBI:16567"/>
        <dbReference type="ChEBI" id="CHEBI:57959"/>
        <dbReference type="ChEBI" id="CHEBI:57972"/>
        <dbReference type="EC" id="3.7.1.3"/>
    </reaction>
</comment>
<feature type="binding site" evidence="4">
    <location>
        <position position="108"/>
    </location>
    <ligand>
        <name>pyridoxal 5'-phosphate</name>
        <dbReference type="ChEBI" id="CHEBI:597326"/>
    </ligand>
</feature>
<keyword evidence="8" id="KW-1185">Reference proteome</keyword>
<dbReference type="NCBIfam" id="TIGR01814">
    <property type="entry name" value="kynureninase"/>
    <property type="match status" value="1"/>
</dbReference>
<feature type="binding site" evidence="4">
    <location>
        <begin position="136"/>
        <end position="139"/>
    </location>
    <ligand>
        <name>pyridoxal 5'-phosphate</name>
        <dbReference type="ChEBI" id="CHEBI:597326"/>
    </ligand>
</feature>
<feature type="binding site" evidence="4">
    <location>
        <position position="216"/>
    </location>
    <ligand>
        <name>pyridoxal 5'-phosphate</name>
        <dbReference type="ChEBI" id="CHEBI:597326"/>
    </ligand>
</feature>
<dbReference type="PIRSF" id="PIRSF038800">
    <property type="entry name" value="KYNU"/>
    <property type="match status" value="1"/>
</dbReference>